<evidence type="ECO:0000313" key="11">
    <source>
        <dbReference type="Proteomes" id="UP000240322"/>
    </source>
</evidence>
<evidence type="ECO:0000256" key="3">
    <source>
        <dbReference type="ARBA" id="ARBA00012239"/>
    </source>
</evidence>
<feature type="domain" description="Aminotransferase class V" evidence="9">
    <location>
        <begin position="23"/>
        <end position="357"/>
    </location>
</feature>
<dbReference type="EMBL" id="NEXE01000112">
    <property type="protein sequence ID" value="PSN88796.1"/>
    <property type="molecule type" value="Genomic_DNA"/>
</dbReference>
<dbReference type="InterPro" id="IPR010970">
    <property type="entry name" value="Cys_dSase_SufS"/>
</dbReference>
<dbReference type="AlphaFoldDB" id="A0A2R6AR01"/>
<dbReference type="InterPro" id="IPR015422">
    <property type="entry name" value="PyrdxlP-dep_Trfase_small"/>
</dbReference>
<accession>A0A2R6AR01</accession>
<evidence type="ECO:0000256" key="1">
    <source>
        <dbReference type="ARBA" id="ARBA00001933"/>
    </source>
</evidence>
<dbReference type="PANTHER" id="PTHR43586:SF8">
    <property type="entry name" value="CYSTEINE DESULFURASE 1, CHLOROPLASTIC"/>
    <property type="match status" value="1"/>
</dbReference>
<evidence type="ECO:0000256" key="7">
    <source>
        <dbReference type="RuleBase" id="RU004504"/>
    </source>
</evidence>
<dbReference type="EC" id="2.8.1.7" evidence="3 8"/>
<feature type="domain" description="Aminotransferase class V" evidence="9">
    <location>
        <begin position="361"/>
        <end position="414"/>
    </location>
</feature>
<comment type="similarity">
    <text evidence="2 8">Belongs to the class-V pyridoxal-phosphate-dependent aminotransferase family. Csd subfamily.</text>
</comment>
<sequence>MELERIRSDFPILSRLIHGRRLVYLDNAATTQKPRQVIEAISNYYSYFNSNVHRSPHTLGEEATQAYEEARAKLARFVHAPQSDTLIFTKNTTEALNLLAYSLGYHLLRRGDKVVVTEMEHHSNFVPWQQVARRIGAVFEVVNVTDDGDIDEDDLDRKLEGAKIFSFTHVSNVLGTVTNVKRLTDIAHQKGCVVVVDGAQSVPHMPVDVQSIGCDFYAFSGHKMLGPMGIGCLYGNRELLEEIPPFLYGGEMISQVTKEETTWNELPWKFEAGTPNVEGAVGLAAAVDYLDRVGMERVRSHEVQLVKAAHEELSKIRNIRIYGPESAERKGGVVSFNIEGVPPNALTEVLAEEGVTMGSVKIHPHDVATILDTEGVAIRAGHHCAMPLMMRLGVPATSRASFYIYNGLDDIEQLTRAVKRACEVFHMEA</sequence>
<dbReference type="InterPro" id="IPR015424">
    <property type="entry name" value="PyrdxlP-dep_Trfase"/>
</dbReference>
<keyword evidence="5 8" id="KW-0663">Pyridoxal phosphate</keyword>
<dbReference type="GO" id="GO:0030170">
    <property type="term" value="F:pyridoxal phosphate binding"/>
    <property type="evidence" value="ECO:0007669"/>
    <property type="project" value="UniProtKB-UniRule"/>
</dbReference>
<comment type="catalytic activity">
    <reaction evidence="6 8">
        <text>(sulfur carrier)-H + L-cysteine = (sulfur carrier)-SH + L-alanine</text>
        <dbReference type="Rhea" id="RHEA:43892"/>
        <dbReference type="Rhea" id="RHEA-COMP:14737"/>
        <dbReference type="Rhea" id="RHEA-COMP:14739"/>
        <dbReference type="ChEBI" id="CHEBI:29917"/>
        <dbReference type="ChEBI" id="CHEBI:35235"/>
        <dbReference type="ChEBI" id="CHEBI:57972"/>
        <dbReference type="ChEBI" id="CHEBI:64428"/>
        <dbReference type="EC" id="2.8.1.7"/>
    </reaction>
</comment>
<organism evidence="10 11">
    <name type="scientific">Candidatus Marsarchaeota G2 archaeon OSP_D</name>
    <dbReference type="NCBI Taxonomy" id="1978157"/>
    <lineage>
        <taxon>Archaea</taxon>
        <taxon>Candidatus Marsarchaeota</taxon>
        <taxon>Candidatus Marsarchaeota group 2</taxon>
    </lineage>
</organism>
<proteinExistence type="inferred from homology"/>
<gene>
    <name evidence="10" type="ORF">B9Q03_09030</name>
</gene>
<dbReference type="GO" id="GO:0006534">
    <property type="term" value="P:cysteine metabolic process"/>
    <property type="evidence" value="ECO:0007669"/>
    <property type="project" value="UniProtKB-UniRule"/>
</dbReference>
<evidence type="ECO:0000256" key="2">
    <source>
        <dbReference type="ARBA" id="ARBA00010447"/>
    </source>
</evidence>
<dbReference type="InterPro" id="IPR020578">
    <property type="entry name" value="Aminotrans_V_PyrdxlP_BS"/>
</dbReference>
<evidence type="ECO:0000256" key="6">
    <source>
        <dbReference type="ARBA" id="ARBA00050776"/>
    </source>
</evidence>
<dbReference type="CDD" id="cd06453">
    <property type="entry name" value="SufS_like"/>
    <property type="match status" value="1"/>
</dbReference>
<comment type="function">
    <text evidence="8">Catalyzes the removal of elemental sulfur and selenium atoms from L-cysteine, L-cystine, L-selenocysteine, and L-selenocystine to produce L-alanine.</text>
</comment>
<evidence type="ECO:0000313" key="10">
    <source>
        <dbReference type="EMBL" id="PSN88796.1"/>
    </source>
</evidence>
<reference evidence="10 11" key="1">
    <citation type="submission" date="2017-04" db="EMBL/GenBank/DDBJ databases">
        <title>Novel microbial lineages endemic to geothermal iron-oxide mats fill important gaps in the evolutionary history of Archaea.</title>
        <authorList>
            <person name="Jay Z.J."/>
            <person name="Beam J.P."/>
            <person name="Dlakic M."/>
            <person name="Rusch D.B."/>
            <person name="Kozubal M.A."/>
            <person name="Inskeep W.P."/>
        </authorList>
    </citation>
    <scope>NUCLEOTIDE SEQUENCE [LARGE SCALE GENOMIC DNA]</scope>
    <source>
        <strain evidence="10">OSP_D</strain>
    </source>
</reference>
<dbReference type="InterPro" id="IPR015421">
    <property type="entry name" value="PyrdxlP-dep_Trfase_major"/>
</dbReference>
<dbReference type="SUPFAM" id="SSF53383">
    <property type="entry name" value="PLP-dependent transferases"/>
    <property type="match status" value="1"/>
</dbReference>
<dbReference type="Pfam" id="PF00266">
    <property type="entry name" value="Aminotran_5"/>
    <property type="match status" value="2"/>
</dbReference>
<dbReference type="Proteomes" id="UP000240322">
    <property type="component" value="Unassembled WGS sequence"/>
</dbReference>
<evidence type="ECO:0000256" key="4">
    <source>
        <dbReference type="ARBA" id="ARBA00022679"/>
    </source>
</evidence>
<evidence type="ECO:0000259" key="9">
    <source>
        <dbReference type="Pfam" id="PF00266"/>
    </source>
</evidence>
<dbReference type="Gene3D" id="3.90.1150.10">
    <property type="entry name" value="Aspartate Aminotransferase, domain 1"/>
    <property type="match status" value="1"/>
</dbReference>
<dbReference type="PANTHER" id="PTHR43586">
    <property type="entry name" value="CYSTEINE DESULFURASE"/>
    <property type="match status" value="1"/>
</dbReference>
<dbReference type="InterPro" id="IPR000192">
    <property type="entry name" value="Aminotrans_V_dom"/>
</dbReference>
<name>A0A2R6AR01_9ARCH</name>
<evidence type="ECO:0000256" key="8">
    <source>
        <dbReference type="RuleBase" id="RU004506"/>
    </source>
</evidence>
<dbReference type="PROSITE" id="PS00595">
    <property type="entry name" value="AA_TRANSFER_CLASS_5"/>
    <property type="match status" value="1"/>
</dbReference>
<protein>
    <recommendedName>
        <fullName evidence="3 8">Cysteine desulfurase</fullName>
        <ecNumber evidence="3 8">2.8.1.7</ecNumber>
    </recommendedName>
</protein>
<keyword evidence="4 8" id="KW-0808">Transferase</keyword>
<dbReference type="NCBIfam" id="TIGR01979">
    <property type="entry name" value="sufS"/>
    <property type="match status" value="1"/>
</dbReference>
<evidence type="ECO:0000256" key="5">
    <source>
        <dbReference type="ARBA" id="ARBA00022898"/>
    </source>
</evidence>
<comment type="cofactor">
    <cofactor evidence="1 7">
        <name>pyridoxal 5'-phosphate</name>
        <dbReference type="ChEBI" id="CHEBI:597326"/>
    </cofactor>
</comment>
<dbReference type="Gene3D" id="3.40.640.10">
    <property type="entry name" value="Type I PLP-dependent aspartate aminotransferase-like (Major domain)"/>
    <property type="match status" value="1"/>
</dbReference>
<dbReference type="GO" id="GO:0031071">
    <property type="term" value="F:cysteine desulfurase activity"/>
    <property type="evidence" value="ECO:0007669"/>
    <property type="project" value="UniProtKB-UniRule"/>
</dbReference>
<comment type="caution">
    <text evidence="10">The sequence shown here is derived from an EMBL/GenBank/DDBJ whole genome shotgun (WGS) entry which is preliminary data.</text>
</comment>